<accession>A0A0K1PSP8</accession>
<feature type="region of interest" description="Disordered" evidence="1">
    <location>
        <begin position="17"/>
        <end position="44"/>
    </location>
</feature>
<sequence>MAGALASLASIACSTSTDTADANSSGLSDVPTAVDESDPASCPPAPLTDADIAKIFPNRGGDQRGVLADGEWIHAFLPGRDGTWTRQEELETHQVARMVPRHSGKLLIHNYTNIVQLDPPLDCCFIEGMPGYDWITDQFCTLGKICPPGTTKPRTENRPGLAVSFVQDSMSLLMKNRENDLITFQSSVGGRGSVNLLFSEGYAVANCTIDVGTGNVTCPKATAVIAGGRGYQMVDTNDGWSGTISPSCVRLSTELFA</sequence>
<dbReference type="EMBL" id="CP012333">
    <property type="protein sequence ID" value="AKU96542.1"/>
    <property type="molecule type" value="Genomic_DNA"/>
</dbReference>
<name>A0A0K1PSP8_9BACT</name>
<organism evidence="2 3">
    <name type="scientific">Labilithrix luteola</name>
    <dbReference type="NCBI Taxonomy" id="1391654"/>
    <lineage>
        <taxon>Bacteria</taxon>
        <taxon>Pseudomonadati</taxon>
        <taxon>Myxococcota</taxon>
        <taxon>Polyangia</taxon>
        <taxon>Polyangiales</taxon>
        <taxon>Labilitrichaceae</taxon>
        <taxon>Labilithrix</taxon>
    </lineage>
</organism>
<dbReference type="Proteomes" id="UP000064967">
    <property type="component" value="Chromosome"/>
</dbReference>
<reference evidence="2 3" key="1">
    <citation type="submission" date="2015-08" db="EMBL/GenBank/DDBJ databases">
        <authorList>
            <person name="Babu N.S."/>
            <person name="Beckwith C.J."/>
            <person name="Beseler K.G."/>
            <person name="Brison A."/>
            <person name="Carone J.V."/>
            <person name="Caskin T.P."/>
            <person name="Diamond M."/>
            <person name="Durham M.E."/>
            <person name="Foxe J.M."/>
            <person name="Go M."/>
            <person name="Henderson B.A."/>
            <person name="Jones I.B."/>
            <person name="McGettigan J.A."/>
            <person name="Micheletti S.J."/>
            <person name="Nasrallah M.E."/>
            <person name="Ortiz D."/>
            <person name="Piller C.R."/>
            <person name="Privatt S.R."/>
            <person name="Schneider S.L."/>
            <person name="Sharp S."/>
            <person name="Smith T.C."/>
            <person name="Stanton J.D."/>
            <person name="Ullery H.E."/>
            <person name="Wilson R.J."/>
            <person name="Serrano M.G."/>
            <person name="Buck G."/>
            <person name="Lee V."/>
            <person name="Wang Y."/>
            <person name="Carvalho R."/>
            <person name="Voegtly L."/>
            <person name="Shi R."/>
            <person name="Duckworth R."/>
            <person name="Johnson A."/>
            <person name="Loviza R."/>
            <person name="Walstead R."/>
            <person name="Shah Z."/>
            <person name="Kiflezghi M."/>
            <person name="Wade K."/>
            <person name="Ball S.L."/>
            <person name="Bradley K.W."/>
            <person name="Asai D.J."/>
            <person name="Bowman C.A."/>
            <person name="Russell D.A."/>
            <person name="Pope W.H."/>
            <person name="Jacobs-Sera D."/>
            <person name="Hendrix R.W."/>
            <person name="Hatfull G.F."/>
        </authorList>
    </citation>
    <scope>NUCLEOTIDE SEQUENCE [LARGE SCALE GENOMIC DNA]</scope>
    <source>
        <strain evidence="2 3">DSM 27648</strain>
    </source>
</reference>
<dbReference type="AlphaFoldDB" id="A0A0K1PSP8"/>
<evidence type="ECO:0000313" key="3">
    <source>
        <dbReference type="Proteomes" id="UP000064967"/>
    </source>
</evidence>
<gene>
    <name evidence="2" type="ORF">AKJ09_03206</name>
</gene>
<keyword evidence="3" id="KW-1185">Reference proteome</keyword>
<evidence type="ECO:0000256" key="1">
    <source>
        <dbReference type="SAM" id="MobiDB-lite"/>
    </source>
</evidence>
<protein>
    <submittedName>
        <fullName evidence="2">Uncharacterized protein</fullName>
    </submittedName>
</protein>
<dbReference type="KEGG" id="llu:AKJ09_03206"/>
<proteinExistence type="predicted"/>
<evidence type="ECO:0000313" key="2">
    <source>
        <dbReference type="EMBL" id="AKU96542.1"/>
    </source>
</evidence>